<dbReference type="Proteomes" id="UP000581087">
    <property type="component" value="Unassembled WGS sequence"/>
</dbReference>
<dbReference type="GO" id="GO:0015252">
    <property type="term" value="F:proton channel activity"/>
    <property type="evidence" value="ECO:0007669"/>
    <property type="project" value="InterPro"/>
</dbReference>
<organism evidence="15 16">
    <name type="scientific">Agromyces atrinae</name>
    <dbReference type="NCBI Taxonomy" id="592376"/>
    <lineage>
        <taxon>Bacteria</taxon>
        <taxon>Bacillati</taxon>
        <taxon>Actinomycetota</taxon>
        <taxon>Actinomycetes</taxon>
        <taxon>Micrococcales</taxon>
        <taxon>Microbacteriaceae</taxon>
        <taxon>Agromyces</taxon>
    </lineage>
</organism>
<keyword evidence="5 13" id="KW-0812">Transmembrane</keyword>
<accession>A0A4Q2M9E9</accession>
<feature type="transmembrane region" description="Helical" evidence="13">
    <location>
        <begin position="51"/>
        <end position="78"/>
    </location>
</feature>
<dbReference type="EMBL" id="JACCBI010000001">
    <property type="protein sequence ID" value="NYD66173.1"/>
    <property type="molecule type" value="Genomic_DNA"/>
</dbReference>
<evidence type="ECO:0000256" key="3">
    <source>
        <dbReference type="ARBA" id="ARBA00022448"/>
    </source>
</evidence>
<dbReference type="GO" id="GO:0016020">
    <property type="term" value="C:membrane"/>
    <property type="evidence" value="ECO:0007669"/>
    <property type="project" value="UniProtKB-SubCell"/>
</dbReference>
<evidence type="ECO:0000256" key="7">
    <source>
        <dbReference type="ARBA" id="ARBA00022958"/>
    </source>
</evidence>
<dbReference type="Pfam" id="PF06736">
    <property type="entry name" value="TMEM175"/>
    <property type="match status" value="1"/>
</dbReference>
<keyword evidence="4" id="KW-0633">Potassium transport</keyword>
<evidence type="ECO:0000256" key="4">
    <source>
        <dbReference type="ARBA" id="ARBA00022538"/>
    </source>
</evidence>
<evidence type="ECO:0000256" key="10">
    <source>
        <dbReference type="ARBA" id="ARBA00023136"/>
    </source>
</evidence>
<keyword evidence="3" id="KW-0813">Transport</keyword>
<evidence type="ECO:0000256" key="6">
    <source>
        <dbReference type="ARBA" id="ARBA00022826"/>
    </source>
</evidence>
<dbReference type="PANTHER" id="PTHR31462">
    <property type="entry name" value="ENDOSOMAL/LYSOSOMAL POTASSIUM CHANNEL TMEM175"/>
    <property type="match status" value="1"/>
</dbReference>
<dbReference type="RefSeq" id="WP_129174243.1">
    <property type="nucleotide sequence ID" value="NZ_JACCBI010000001.1"/>
</dbReference>
<evidence type="ECO:0000256" key="2">
    <source>
        <dbReference type="ARBA" id="ARBA00006920"/>
    </source>
</evidence>
<dbReference type="AlphaFoldDB" id="A0A4Q2M9E9"/>
<proteinExistence type="inferred from homology"/>
<evidence type="ECO:0000313" key="16">
    <source>
        <dbReference type="Proteomes" id="UP000292686"/>
    </source>
</evidence>
<comment type="subcellular location">
    <subcellularLocation>
        <location evidence="1">Membrane</location>
        <topology evidence="1">Multi-pass membrane protein</topology>
    </subcellularLocation>
</comment>
<keyword evidence="10 13" id="KW-0472">Membrane</keyword>
<reference evidence="14 17" key="2">
    <citation type="submission" date="2020-07" db="EMBL/GenBank/DDBJ databases">
        <title>Sequencing the genomes of 1000 actinobacteria strains.</title>
        <authorList>
            <person name="Klenk H.-P."/>
        </authorList>
    </citation>
    <scope>NUCLEOTIDE SEQUENCE [LARGE SCALE GENOMIC DNA]</scope>
    <source>
        <strain evidence="14 17">DSM 23870</strain>
    </source>
</reference>
<reference evidence="15 16" key="1">
    <citation type="submission" date="2019-01" db="EMBL/GenBank/DDBJ databases">
        <title>Agromyces.</title>
        <authorList>
            <person name="Li J."/>
        </authorList>
    </citation>
    <scope>NUCLEOTIDE SEQUENCE [LARGE SCALE GENOMIC DNA]</scope>
    <source>
        <strain evidence="15 16">DSM 23870</strain>
    </source>
</reference>
<dbReference type="OrthoDB" id="7626281at2"/>
<sequence length="222" mass="24256">MIRLRSTRRPDEVSTRRVEAFSDGVFAIAATILVLDLTTSDFGTISSSADLWHAIVGNSSVVISFLISFLLICLLWMLHSASFEYVERVDSTALWLNTGRLLAVVLIPFTTTIANQYEDVALGRMALPINFLFALIMSAAQVWYLTSPKRSLTEEGYDERRRRDSRSGAVSALSVGVVVVAASPWLGSIAFAGFLFTPLVDRLARRVLGGVSPAEEQPGARG</sequence>
<dbReference type="GO" id="GO:0005267">
    <property type="term" value="F:potassium channel activity"/>
    <property type="evidence" value="ECO:0007669"/>
    <property type="project" value="UniProtKB-KW"/>
</dbReference>
<protein>
    <submittedName>
        <fullName evidence="15">DUF1211 domain-containing protein</fullName>
    </submittedName>
    <submittedName>
        <fullName evidence="14">Putative membrane protein</fullName>
    </submittedName>
</protein>
<comment type="caution">
    <text evidence="15">The sequence shown here is derived from an EMBL/GenBank/DDBJ whole genome shotgun (WGS) entry which is preliminary data.</text>
</comment>
<feature type="transmembrane region" description="Helical" evidence="13">
    <location>
        <begin position="20"/>
        <end position="39"/>
    </location>
</feature>
<evidence type="ECO:0000256" key="11">
    <source>
        <dbReference type="ARBA" id="ARBA00023303"/>
    </source>
</evidence>
<evidence type="ECO:0000256" key="1">
    <source>
        <dbReference type="ARBA" id="ARBA00004141"/>
    </source>
</evidence>
<evidence type="ECO:0000313" key="14">
    <source>
        <dbReference type="EMBL" id="NYD66173.1"/>
    </source>
</evidence>
<comment type="catalytic activity">
    <reaction evidence="12">
        <text>K(+)(in) = K(+)(out)</text>
        <dbReference type="Rhea" id="RHEA:29463"/>
        <dbReference type="ChEBI" id="CHEBI:29103"/>
    </reaction>
</comment>
<keyword evidence="16" id="KW-1185">Reference proteome</keyword>
<keyword evidence="8 13" id="KW-1133">Transmembrane helix</keyword>
<keyword evidence="9" id="KW-0406">Ion transport</keyword>
<feature type="transmembrane region" description="Helical" evidence="13">
    <location>
        <begin position="99"/>
        <end position="117"/>
    </location>
</feature>
<keyword evidence="11" id="KW-0407">Ion channel</keyword>
<gene>
    <name evidence="14" type="ORF">BJ972_000692</name>
    <name evidence="15" type="ORF">ESP50_08910</name>
</gene>
<dbReference type="InterPro" id="IPR010617">
    <property type="entry name" value="TMEM175-like"/>
</dbReference>
<evidence type="ECO:0000256" key="5">
    <source>
        <dbReference type="ARBA" id="ARBA00022692"/>
    </source>
</evidence>
<comment type="similarity">
    <text evidence="2">Belongs to the TMEM175 family.</text>
</comment>
<evidence type="ECO:0000256" key="12">
    <source>
        <dbReference type="ARBA" id="ARBA00034430"/>
    </source>
</evidence>
<evidence type="ECO:0000313" key="15">
    <source>
        <dbReference type="EMBL" id="RXZ86512.1"/>
    </source>
</evidence>
<dbReference type="EMBL" id="SDPM01000004">
    <property type="protein sequence ID" value="RXZ86512.1"/>
    <property type="molecule type" value="Genomic_DNA"/>
</dbReference>
<keyword evidence="6" id="KW-0631">Potassium channel</keyword>
<evidence type="ECO:0000313" key="17">
    <source>
        <dbReference type="Proteomes" id="UP000581087"/>
    </source>
</evidence>
<feature type="transmembrane region" description="Helical" evidence="13">
    <location>
        <begin position="167"/>
        <end position="196"/>
    </location>
</feature>
<dbReference type="Proteomes" id="UP000292686">
    <property type="component" value="Unassembled WGS sequence"/>
</dbReference>
<evidence type="ECO:0000256" key="8">
    <source>
        <dbReference type="ARBA" id="ARBA00022989"/>
    </source>
</evidence>
<evidence type="ECO:0000256" key="9">
    <source>
        <dbReference type="ARBA" id="ARBA00023065"/>
    </source>
</evidence>
<dbReference type="PANTHER" id="PTHR31462:SF5">
    <property type="entry name" value="ENDOSOMAL_LYSOSOMAL PROTON CHANNEL TMEM175"/>
    <property type="match status" value="1"/>
</dbReference>
<name>A0A4Q2M9E9_9MICO</name>
<evidence type="ECO:0000256" key="13">
    <source>
        <dbReference type="SAM" id="Phobius"/>
    </source>
</evidence>
<keyword evidence="7" id="KW-0630">Potassium</keyword>
<feature type="transmembrane region" description="Helical" evidence="13">
    <location>
        <begin position="129"/>
        <end position="146"/>
    </location>
</feature>